<dbReference type="GO" id="GO:0050839">
    <property type="term" value="F:cell adhesion molecule binding"/>
    <property type="evidence" value="ECO:0007669"/>
    <property type="project" value="TreeGrafter"/>
</dbReference>
<dbReference type="PANTHER" id="PTHR11640:SF31">
    <property type="entry name" value="IRREGULAR CHIASM C-ROUGHEST PROTEIN-RELATED"/>
    <property type="match status" value="1"/>
</dbReference>
<feature type="domain" description="Ig-like" evidence="8">
    <location>
        <begin position="112"/>
        <end position="196"/>
    </location>
</feature>
<evidence type="ECO:0000256" key="5">
    <source>
        <dbReference type="ARBA" id="ARBA00023319"/>
    </source>
</evidence>
<evidence type="ECO:0000313" key="10">
    <source>
        <dbReference type="Proteomes" id="UP000694548"/>
    </source>
</evidence>
<keyword evidence="3" id="KW-1015">Disulfide bond</keyword>
<evidence type="ECO:0000256" key="3">
    <source>
        <dbReference type="ARBA" id="ARBA00023157"/>
    </source>
</evidence>
<protein>
    <recommendedName>
        <fullName evidence="8">Ig-like domain-containing protein</fullName>
    </recommendedName>
</protein>
<dbReference type="InterPro" id="IPR013151">
    <property type="entry name" value="Immunoglobulin_dom"/>
</dbReference>
<feature type="signal peptide" evidence="7">
    <location>
        <begin position="1"/>
        <end position="21"/>
    </location>
</feature>
<name>A0A8C6VZV4_NOTFU</name>
<evidence type="ECO:0000256" key="4">
    <source>
        <dbReference type="ARBA" id="ARBA00023180"/>
    </source>
</evidence>
<feature type="transmembrane region" description="Helical" evidence="6">
    <location>
        <begin position="213"/>
        <end position="235"/>
    </location>
</feature>
<dbReference type="InterPro" id="IPR003599">
    <property type="entry name" value="Ig_sub"/>
</dbReference>
<organism evidence="9 10">
    <name type="scientific">Nothobranchius furzeri</name>
    <name type="common">Turquoise killifish</name>
    <dbReference type="NCBI Taxonomy" id="105023"/>
    <lineage>
        <taxon>Eukaryota</taxon>
        <taxon>Metazoa</taxon>
        <taxon>Chordata</taxon>
        <taxon>Craniata</taxon>
        <taxon>Vertebrata</taxon>
        <taxon>Euteleostomi</taxon>
        <taxon>Actinopterygii</taxon>
        <taxon>Neopterygii</taxon>
        <taxon>Teleostei</taxon>
        <taxon>Neoteleostei</taxon>
        <taxon>Acanthomorphata</taxon>
        <taxon>Ovalentaria</taxon>
        <taxon>Atherinomorphae</taxon>
        <taxon>Cyprinodontiformes</taxon>
        <taxon>Nothobranchiidae</taxon>
        <taxon>Nothobranchius</taxon>
    </lineage>
</organism>
<dbReference type="InterPro" id="IPR007110">
    <property type="entry name" value="Ig-like_dom"/>
</dbReference>
<dbReference type="InterPro" id="IPR036179">
    <property type="entry name" value="Ig-like_dom_sf"/>
</dbReference>
<dbReference type="Proteomes" id="UP000694548">
    <property type="component" value="Chromosome sgr11"/>
</dbReference>
<dbReference type="GO" id="GO:0098609">
    <property type="term" value="P:cell-cell adhesion"/>
    <property type="evidence" value="ECO:0007669"/>
    <property type="project" value="TreeGrafter"/>
</dbReference>
<dbReference type="GO" id="GO:0005911">
    <property type="term" value="C:cell-cell junction"/>
    <property type="evidence" value="ECO:0007669"/>
    <property type="project" value="TreeGrafter"/>
</dbReference>
<evidence type="ECO:0000256" key="2">
    <source>
        <dbReference type="ARBA" id="ARBA00023136"/>
    </source>
</evidence>
<dbReference type="PANTHER" id="PTHR11640">
    <property type="entry name" value="NEPHRIN"/>
    <property type="match status" value="1"/>
</dbReference>
<dbReference type="InterPro" id="IPR051275">
    <property type="entry name" value="Cell_adhesion_signaling"/>
</dbReference>
<dbReference type="AlphaFoldDB" id="A0A8C6VZV4"/>
<dbReference type="Ensembl" id="ENSNFUT00015054778.1">
    <property type="protein sequence ID" value="ENSNFUP00015052536.1"/>
    <property type="gene ID" value="ENSNFUG00015024506.1"/>
</dbReference>
<dbReference type="GO" id="GO:0005886">
    <property type="term" value="C:plasma membrane"/>
    <property type="evidence" value="ECO:0007669"/>
    <property type="project" value="TreeGrafter"/>
</dbReference>
<dbReference type="PROSITE" id="PS50835">
    <property type="entry name" value="IG_LIKE"/>
    <property type="match status" value="2"/>
</dbReference>
<dbReference type="SMART" id="SM00409">
    <property type="entry name" value="IG"/>
    <property type="match status" value="2"/>
</dbReference>
<keyword evidence="5" id="KW-0393">Immunoglobulin domain</keyword>
<feature type="domain" description="Ig-like" evidence="8">
    <location>
        <begin position="23"/>
        <end position="109"/>
    </location>
</feature>
<keyword evidence="7" id="KW-0732">Signal</keyword>
<evidence type="ECO:0000256" key="6">
    <source>
        <dbReference type="SAM" id="Phobius"/>
    </source>
</evidence>
<reference evidence="9" key="3">
    <citation type="submission" date="2025-09" db="UniProtKB">
        <authorList>
            <consortium name="Ensembl"/>
        </authorList>
    </citation>
    <scope>IDENTIFICATION</scope>
</reference>
<gene>
    <name evidence="9" type="primary">tmigd1</name>
</gene>
<keyword evidence="4" id="KW-0325">Glycoprotein</keyword>
<dbReference type="Gene3D" id="2.60.40.10">
    <property type="entry name" value="Immunoglobulins"/>
    <property type="match status" value="2"/>
</dbReference>
<dbReference type="SUPFAM" id="SSF48726">
    <property type="entry name" value="Immunoglobulin"/>
    <property type="match status" value="2"/>
</dbReference>
<keyword evidence="10" id="KW-1185">Reference proteome</keyword>
<sequence length="248" mass="27173">KTTTMNPAILFLLLFCVIIESQPSSSVDVVQVGLRQSVSLACRPDDVAQNEEELVWLRNGEKIKLMEENKKGESKVCISPAIYDDNGATFTCYLQSNSSDVAFVTLNVTYHPELNGSEEVTIEEEESLVLQCDMRANPLLSSMLWTLNGSMVDLLAGGFTVTSDGFTSVLQARRVEKSVHGGTYKCTATSPSAGVHSKLFHVIVTEKTIKFPLMPTIAGLVVVFLTALLAVVSRWKKITKVINKKNAK</sequence>
<evidence type="ECO:0000259" key="8">
    <source>
        <dbReference type="PROSITE" id="PS50835"/>
    </source>
</evidence>
<proteinExistence type="predicted"/>
<evidence type="ECO:0000256" key="1">
    <source>
        <dbReference type="ARBA" id="ARBA00004479"/>
    </source>
</evidence>
<dbReference type="GeneTree" id="ENSGT00510000048311"/>
<evidence type="ECO:0000313" key="9">
    <source>
        <dbReference type="Ensembl" id="ENSNFUP00015052536.1"/>
    </source>
</evidence>
<comment type="subcellular location">
    <subcellularLocation>
        <location evidence="1">Membrane</location>
        <topology evidence="1">Single-pass type I membrane protein</topology>
    </subcellularLocation>
</comment>
<reference evidence="9" key="2">
    <citation type="submission" date="2025-08" db="UniProtKB">
        <authorList>
            <consortium name="Ensembl"/>
        </authorList>
    </citation>
    <scope>IDENTIFICATION</scope>
</reference>
<accession>A0A8C6VZV4</accession>
<keyword evidence="2 6" id="KW-0472">Membrane</keyword>
<reference evidence="9" key="1">
    <citation type="submission" date="2014-08" db="EMBL/GenBank/DDBJ databases">
        <authorList>
            <person name="Senf B."/>
            <person name="Petzold A."/>
            <person name="Downie B.R."/>
            <person name="Koch P."/>
            <person name="Platzer M."/>
        </authorList>
    </citation>
    <scope>NUCLEOTIDE SEQUENCE [LARGE SCALE GENOMIC DNA]</scope>
    <source>
        <strain evidence="9">GRZ</strain>
    </source>
</reference>
<keyword evidence="6" id="KW-0812">Transmembrane</keyword>
<dbReference type="InterPro" id="IPR013783">
    <property type="entry name" value="Ig-like_fold"/>
</dbReference>
<feature type="chain" id="PRO_5034529175" description="Ig-like domain-containing protein" evidence="7">
    <location>
        <begin position="22"/>
        <end position="248"/>
    </location>
</feature>
<dbReference type="Pfam" id="PF00047">
    <property type="entry name" value="ig"/>
    <property type="match status" value="2"/>
</dbReference>
<evidence type="ECO:0000256" key="7">
    <source>
        <dbReference type="SAM" id="SignalP"/>
    </source>
</evidence>
<keyword evidence="6" id="KW-1133">Transmembrane helix</keyword>